<reference evidence="3" key="1">
    <citation type="submission" date="2016-03" db="EMBL/GenBank/DDBJ databases">
        <title>Mechanisms controlling the formation of the plant cell surface in tip-growing cells are functionally conserved among land plants.</title>
        <authorList>
            <person name="Honkanen S."/>
            <person name="Jones V.A."/>
            <person name="Morieri G."/>
            <person name="Champion C."/>
            <person name="Hetherington A.J."/>
            <person name="Kelly S."/>
            <person name="Saint-Marcoux D."/>
            <person name="Proust H."/>
            <person name="Prescott H."/>
            <person name="Dolan L."/>
        </authorList>
    </citation>
    <scope>NUCLEOTIDE SEQUENCE [LARGE SCALE GENOMIC DNA]</scope>
    <source>
        <tissue evidence="3">Whole gametophyte</tissue>
    </source>
</reference>
<proteinExistence type="inferred from homology"/>
<name>A0A176WAT9_MARPO</name>
<feature type="compositionally biased region" description="Gly residues" evidence="2">
    <location>
        <begin position="126"/>
        <end position="147"/>
    </location>
</feature>
<gene>
    <name evidence="3" type="ORF">AXG93_2956s1110</name>
</gene>
<keyword evidence="4" id="KW-1185">Reference proteome</keyword>
<dbReference type="InterPro" id="IPR023213">
    <property type="entry name" value="CAT-like_dom_sf"/>
</dbReference>
<dbReference type="GO" id="GO:0016747">
    <property type="term" value="F:acyltransferase activity, transferring groups other than amino-acyl groups"/>
    <property type="evidence" value="ECO:0007669"/>
    <property type="project" value="TreeGrafter"/>
</dbReference>
<dbReference type="Pfam" id="PF02458">
    <property type="entry name" value="Transferase"/>
    <property type="match status" value="2"/>
</dbReference>
<evidence type="ECO:0000256" key="2">
    <source>
        <dbReference type="SAM" id="MobiDB-lite"/>
    </source>
</evidence>
<comment type="caution">
    <text evidence="3">The sequence shown here is derived from an EMBL/GenBank/DDBJ whole genome shotgun (WGS) entry which is preliminary data.</text>
</comment>
<evidence type="ECO:0000256" key="1">
    <source>
        <dbReference type="ARBA" id="ARBA00009861"/>
    </source>
</evidence>
<sequence>MAGNGPDEGQAHLSRWIVVTALFTKAEVDSSSATPTKQHWLALNNLDRVVNPTFVSVIFFYEAVLKSSSYAEVVGKLKQSLREVLVEFYPLAGRLALREDGLVDVHCNDAGVMFFEAVVDSELGDSGAGGGSGGSGGSGGGGGGGGAQPAPALSGIEAARLGPGPTYLPDQLTPMPVLIIQVTQFACQSLAIAVNWHHTVADGSSGIHFVRSWSEVARGQALSLRPLHCRELLRPREKLDPTLVQGYSNRGLKLQDLDSAAQISREPAISKVFPLGKLAVQKLRSLVMVDDDTTDIFSFTTVEVISAYLWKLMVRARAPQEPDEQAPTRFFMFVDGRKRLDLPPGYFGNVVCSACAVSTESDIRAQSLSHIAGLIRKATRGITHDYFRSLIDWVELKGLTASRSEHVNSLGRDVAGTFWLFFPLYETDFGWGAPTFASRNAPPRSLIDGISMMPSSRGAGFMSAVLNLHRDRMEKLERDPMFGALLSPPASAAIGDAASARA</sequence>
<evidence type="ECO:0000313" key="3">
    <source>
        <dbReference type="EMBL" id="OAE30260.1"/>
    </source>
</evidence>
<feature type="region of interest" description="Disordered" evidence="2">
    <location>
        <begin position="126"/>
        <end position="149"/>
    </location>
</feature>
<dbReference type="InterPro" id="IPR050317">
    <property type="entry name" value="Plant_Fungal_Acyltransferase"/>
</dbReference>
<evidence type="ECO:0000313" key="4">
    <source>
        <dbReference type="Proteomes" id="UP000077202"/>
    </source>
</evidence>
<dbReference type="Gene3D" id="3.30.559.10">
    <property type="entry name" value="Chloramphenicol acetyltransferase-like domain"/>
    <property type="match status" value="2"/>
</dbReference>
<comment type="similarity">
    <text evidence="1">Belongs to the plant acyltransferase family.</text>
</comment>
<dbReference type="AlphaFoldDB" id="A0A176WAT9"/>
<organism evidence="3 4">
    <name type="scientific">Marchantia polymorpha subsp. ruderalis</name>
    <dbReference type="NCBI Taxonomy" id="1480154"/>
    <lineage>
        <taxon>Eukaryota</taxon>
        <taxon>Viridiplantae</taxon>
        <taxon>Streptophyta</taxon>
        <taxon>Embryophyta</taxon>
        <taxon>Marchantiophyta</taxon>
        <taxon>Marchantiopsida</taxon>
        <taxon>Marchantiidae</taxon>
        <taxon>Marchantiales</taxon>
        <taxon>Marchantiaceae</taxon>
        <taxon>Marchantia</taxon>
    </lineage>
</organism>
<dbReference type="PANTHER" id="PTHR31642">
    <property type="entry name" value="TRICHOTHECENE 3-O-ACETYLTRANSFERASE"/>
    <property type="match status" value="1"/>
</dbReference>
<dbReference type="PANTHER" id="PTHR31642:SF160">
    <property type="entry name" value="HXXXD-TYPE ACYL-TRANSFERASE FAMILY PROTEIN"/>
    <property type="match status" value="1"/>
</dbReference>
<dbReference type="Proteomes" id="UP000077202">
    <property type="component" value="Unassembled WGS sequence"/>
</dbReference>
<accession>A0A176WAT9</accession>
<dbReference type="EMBL" id="LVLJ01001345">
    <property type="protein sequence ID" value="OAE30260.1"/>
    <property type="molecule type" value="Genomic_DNA"/>
</dbReference>
<protein>
    <submittedName>
        <fullName evidence="3">Uncharacterized protein</fullName>
    </submittedName>
</protein>